<comment type="caution">
    <text evidence="3">The sequence shown here is derived from an EMBL/GenBank/DDBJ whole genome shotgun (WGS) entry which is preliminary data.</text>
</comment>
<feature type="domain" description="DUF5666" evidence="2">
    <location>
        <begin position="114"/>
        <end position="194"/>
    </location>
</feature>
<organism evidence="3 4">
    <name type="scientific">Scleromatobacter humisilvae</name>
    <dbReference type="NCBI Taxonomy" id="2897159"/>
    <lineage>
        <taxon>Bacteria</taxon>
        <taxon>Pseudomonadati</taxon>
        <taxon>Pseudomonadota</taxon>
        <taxon>Betaproteobacteria</taxon>
        <taxon>Burkholderiales</taxon>
        <taxon>Sphaerotilaceae</taxon>
        <taxon>Scleromatobacter</taxon>
    </lineage>
</organism>
<keyword evidence="1" id="KW-0732">Signal</keyword>
<evidence type="ECO:0000313" key="4">
    <source>
        <dbReference type="Proteomes" id="UP001139353"/>
    </source>
</evidence>
<name>A0A9X2C155_9BURK</name>
<feature type="chain" id="PRO_5040814968" evidence="1">
    <location>
        <begin position="29"/>
        <end position="562"/>
    </location>
</feature>
<accession>A0A9X2C155</accession>
<evidence type="ECO:0000256" key="1">
    <source>
        <dbReference type="SAM" id="SignalP"/>
    </source>
</evidence>
<dbReference type="Pfam" id="PF18914">
    <property type="entry name" value="DUF5666"/>
    <property type="match status" value="1"/>
</dbReference>
<feature type="signal peptide" evidence="1">
    <location>
        <begin position="1"/>
        <end position="28"/>
    </location>
</feature>
<evidence type="ECO:0000313" key="3">
    <source>
        <dbReference type="EMBL" id="MCK9684620.1"/>
    </source>
</evidence>
<keyword evidence="4" id="KW-1185">Reference proteome</keyword>
<reference evidence="3" key="1">
    <citation type="submission" date="2021-11" db="EMBL/GenBank/DDBJ databases">
        <title>BS-T2-15 a new species belonging to the Comamonadaceae family isolated from the soil of a French oak forest.</title>
        <authorList>
            <person name="Mieszkin S."/>
            <person name="Alain K."/>
        </authorList>
    </citation>
    <scope>NUCLEOTIDE SEQUENCE</scope>
    <source>
        <strain evidence="3">BS-T2-15</strain>
    </source>
</reference>
<gene>
    <name evidence="3" type="ORF">LPC04_02745</name>
</gene>
<sequence length="562" mass="54837">MKISATTCALSSALALALVACGGGGASAPVDGTSGPSAAPTTSSSGAITAFGSVFVNGHEYGTAGAQVVDDDTGATDNRVSALEVGQVVDVDPASTSTATAPVARLLHVHPLVRGDVDAWDATGNTLTIMGQLVSLDSATLFSDHRACVSAATNPCTPISDASGLALTTASGGTTTPGSWVSVDGYLFNSGSGAANVVATLVAVHDAPTGNAGANYKVEGVVTTTSATASSAAITIGGLQIDLGAATCRVNGKAIACAGAFAAGDVVSAFAPTAPALPAASFSPTVVLERHHLPVQTVGASVEFDGSVSSFTAASGSAAASFVVRGVQVDTSALPAGTSVPAVGDLVSIVGTVSSDGLSVAATSIRILRAARNVSYGFIGDDTGVAAGSTSGTFTLTVLGQSIVVSAQTRLADRSSHHWFDMDPQTNPFNISTFQTYLAASASQHLAVTAAKDSAGILQALSVTIVPASTVSEIAGPVDASPAPVAGTGGTPATFSIDGVPVSAAVAAIAFRHHGGSAIAAGDEVLAAGTYAGGTLTVGATRSFGNFVIDSGASTGHDVPLF</sequence>
<proteinExistence type="predicted"/>
<dbReference type="RefSeq" id="WP_275680647.1">
    <property type="nucleotide sequence ID" value="NZ_JAJLJH010000001.1"/>
</dbReference>
<dbReference type="AlphaFoldDB" id="A0A9X2C155"/>
<dbReference type="PROSITE" id="PS51257">
    <property type="entry name" value="PROKAR_LIPOPROTEIN"/>
    <property type="match status" value="1"/>
</dbReference>
<dbReference type="EMBL" id="JAJLJH010000001">
    <property type="protein sequence ID" value="MCK9684620.1"/>
    <property type="molecule type" value="Genomic_DNA"/>
</dbReference>
<dbReference type="InterPro" id="IPR043724">
    <property type="entry name" value="DUF5666"/>
</dbReference>
<protein>
    <submittedName>
        <fullName evidence="3">DUF5666 domain-containing protein</fullName>
    </submittedName>
</protein>
<evidence type="ECO:0000259" key="2">
    <source>
        <dbReference type="Pfam" id="PF18914"/>
    </source>
</evidence>
<dbReference type="Proteomes" id="UP001139353">
    <property type="component" value="Unassembled WGS sequence"/>
</dbReference>